<evidence type="ECO:0000256" key="1">
    <source>
        <dbReference type="SAM" id="MobiDB-lite"/>
    </source>
</evidence>
<comment type="caution">
    <text evidence="3">The sequence shown here is derived from an EMBL/GenBank/DDBJ whole genome shotgun (WGS) entry which is preliminary data.</text>
</comment>
<feature type="region of interest" description="Disordered" evidence="1">
    <location>
        <begin position="1"/>
        <end position="28"/>
    </location>
</feature>
<evidence type="ECO:0000256" key="2">
    <source>
        <dbReference type="SAM" id="Phobius"/>
    </source>
</evidence>
<feature type="compositionally biased region" description="Basic and acidic residues" evidence="1">
    <location>
        <begin position="1"/>
        <end position="11"/>
    </location>
</feature>
<protein>
    <recommendedName>
        <fullName evidence="5">Peptidylprolyl isomerase</fullName>
    </recommendedName>
</protein>
<dbReference type="EMBL" id="JBHMBH010000019">
    <property type="protein sequence ID" value="MFB9714354.1"/>
    <property type="molecule type" value="Genomic_DNA"/>
</dbReference>
<evidence type="ECO:0000313" key="4">
    <source>
        <dbReference type="Proteomes" id="UP001589536"/>
    </source>
</evidence>
<reference evidence="3 4" key="1">
    <citation type="submission" date="2024-09" db="EMBL/GenBank/DDBJ databases">
        <authorList>
            <person name="Sun Q."/>
            <person name="Mori K."/>
        </authorList>
    </citation>
    <scope>NUCLEOTIDE SEQUENCE [LARGE SCALE GENOMIC DNA]</scope>
    <source>
        <strain evidence="3 4">JCM 13519</strain>
    </source>
</reference>
<name>A0ABV5UR59_9MICC</name>
<sequence>MNTEASHERPDPATMNHSGQLARDARRELRRRRRQRLSYIGLAVLAAATILVVAVALQR</sequence>
<dbReference type="Proteomes" id="UP001589536">
    <property type="component" value="Unassembled WGS sequence"/>
</dbReference>
<gene>
    <name evidence="3" type="ORF">ACFFPI_09485</name>
</gene>
<evidence type="ECO:0008006" key="5">
    <source>
        <dbReference type="Google" id="ProtNLM"/>
    </source>
</evidence>
<dbReference type="RefSeq" id="WP_376954151.1">
    <property type="nucleotide sequence ID" value="NZ_JBHMBH010000019.1"/>
</dbReference>
<evidence type="ECO:0000313" key="3">
    <source>
        <dbReference type="EMBL" id="MFB9714354.1"/>
    </source>
</evidence>
<keyword evidence="2" id="KW-1133">Transmembrane helix</keyword>
<feature type="transmembrane region" description="Helical" evidence="2">
    <location>
        <begin position="37"/>
        <end position="57"/>
    </location>
</feature>
<keyword evidence="2" id="KW-0472">Membrane</keyword>
<keyword evidence="2" id="KW-0812">Transmembrane</keyword>
<keyword evidence="4" id="KW-1185">Reference proteome</keyword>
<organism evidence="3 4">
    <name type="scientific">Arthrobacter methylotrophus</name>
    <dbReference type="NCBI Taxonomy" id="121291"/>
    <lineage>
        <taxon>Bacteria</taxon>
        <taxon>Bacillati</taxon>
        <taxon>Actinomycetota</taxon>
        <taxon>Actinomycetes</taxon>
        <taxon>Micrococcales</taxon>
        <taxon>Micrococcaceae</taxon>
        <taxon>Arthrobacter</taxon>
    </lineage>
</organism>
<accession>A0ABV5UR59</accession>
<proteinExistence type="predicted"/>